<organism evidence="1 2">
    <name type="scientific">Sphingorhabdus wooponensis</name>
    <dbReference type="NCBI Taxonomy" id="940136"/>
    <lineage>
        <taxon>Bacteria</taxon>
        <taxon>Pseudomonadati</taxon>
        <taxon>Pseudomonadota</taxon>
        <taxon>Alphaproteobacteria</taxon>
        <taxon>Sphingomonadales</taxon>
        <taxon>Sphingomonadaceae</taxon>
        <taxon>Sphingorhabdus</taxon>
    </lineage>
</organism>
<dbReference type="InterPro" id="IPR023606">
    <property type="entry name" value="CoA-Trfase_III_dom_1_sf"/>
</dbReference>
<keyword evidence="2" id="KW-1185">Reference proteome</keyword>
<dbReference type="OrthoDB" id="5720311at2"/>
<name>A0A3R8S5S4_9SPHN</name>
<dbReference type="InterPro" id="IPR050509">
    <property type="entry name" value="CoA-transferase_III"/>
</dbReference>
<dbReference type="Proteomes" id="UP000268553">
    <property type="component" value="Unassembled WGS sequence"/>
</dbReference>
<dbReference type="AlphaFoldDB" id="A0A3R8S5S4"/>
<dbReference type="Pfam" id="PF02515">
    <property type="entry name" value="CoA_transf_3"/>
    <property type="match status" value="1"/>
</dbReference>
<dbReference type="EMBL" id="RWJI01000001">
    <property type="protein sequence ID" value="RRQ52483.1"/>
    <property type="molecule type" value="Genomic_DNA"/>
</dbReference>
<dbReference type="RefSeq" id="WP_125230500.1">
    <property type="nucleotide sequence ID" value="NZ_RWJI01000001.1"/>
</dbReference>
<protein>
    <submittedName>
        <fullName evidence="1">CoA transferase</fullName>
    </submittedName>
</protein>
<evidence type="ECO:0000313" key="2">
    <source>
        <dbReference type="Proteomes" id="UP000268553"/>
    </source>
</evidence>
<sequence>MTDSPPKSGPLSGIKIVELAGIGPGPYAGQLLADMGADVIVIDRPGGSIVPKAIDGRGKKSIILDLKKPEAVTALLKLVASADVLIEGLRPGVTERMGVGPDACHAVNPGLIYGRMTGWGQTGPWSQMAGHDINYIGMTGVLNAIGKNGQPPVPPLNMVGDFGGGSMFLVNGILAALVERARTGKGNIVDAAIVDGTNSLMSFVHGMAGLGQWRTQREANLLDGASPFYRCYMTSDGKFMAVGCIEPQFFAAMMERLPVDKDTYGGQHDRAAWAKQHELLEDVFATKTRDEWEAIFAGTDACVTPVLDYVEAASHPANAARQAFVQDGRWLHPQLAPRLATQPLASHFDIATKGGDYADILTEAGLGEHEISQLIAAGAVVANKD</sequence>
<keyword evidence="1" id="KW-0808">Transferase</keyword>
<dbReference type="GO" id="GO:0016740">
    <property type="term" value="F:transferase activity"/>
    <property type="evidence" value="ECO:0007669"/>
    <property type="project" value="UniProtKB-KW"/>
</dbReference>
<dbReference type="PANTHER" id="PTHR48228:SF5">
    <property type="entry name" value="ALPHA-METHYLACYL-COA RACEMASE"/>
    <property type="match status" value="1"/>
</dbReference>
<dbReference type="Gene3D" id="3.30.1540.10">
    <property type="entry name" value="formyl-coa transferase, domain 3"/>
    <property type="match status" value="1"/>
</dbReference>
<dbReference type="Gene3D" id="3.40.50.10540">
    <property type="entry name" value="Crotonobetainyl-coa:carnitine coa-transferase, domain 1"/>
    <property type="match status" value="1"/>
</dbReference>
<dbReference type="InterPro" id="IPR044855">
    <property type="entry name" value="CoA-Trfase_III_dom3_sf"/>
</dbReference>
<dbReference type="SUPFAM" id="SSF89796">
    <property type="entry name" value="CoA-transferase family III (CaiB/BaiF)"/>
    <property type="match status" value="1"/>
</dbReference>
<dbReference type="InterPro" id="IPR003673">
    <property type="entry name" value="CoA-Trfase_fam_III"/>
</dbReference>
<evidence type="ECO:0000313" key="1">
    <source>
        <dbReference type="EMBL" id="RRQ52483.1"/>
    </source>
</evidence>
<comment type="caution">
    <text evidence="1">The sequence shown here is derived from an EMBL/GenBank/DDBJ whole genome shotgun (WGS) entry which is preliminary data.</text>
</comment>
<gene>
    <name evidence="1" type="ORF">D7D48_06475</name>
</gene>
<proteinExistence type="predicted"/>
<dbReference type="PANTHER" id="PTHR48228">
    <property type="entry name" value="SUCCINYL-COA--D-CITRAMALATE COA-TRANSFERASE"/>
    <property type="match status" value="1"/>
</dbReference>
<reference evidence="1 2" key="1">
    <citation type="submission" date="2018-12" db="EMBL/GenBank/DDBJ databases">
        <authorList>
            <person name="Kim S.-J."/>
            <person name="Jung G.-Y."/>
        </authorList>
    </citation>
    <scope>NUCLEOTIDE SEQUENCE [LARGE SCALE GENOMIC DNA]</scope>
    <source>
        <strain evidence="1 2">03SU3-P</strain>
    </source>
</reference>
<accession>A0A3R8S5S4</accession>